<evidence type="ECO:0000313" key="1">
    <source>
        <dbReference type="EMBL" id="KKM27089.1"/>
    </source>
</evidence>
<protein>
    <submittedName>
        <fullName evidence="1">Uncharacterized protein</fullName>
    </submittedName>
</protein>
<dbReference type="EMBL" id="LAZR01012388">
    <property type="protein sequence ID" value="KKM27089.1"/>
    <property type="molecule type" value="Genomic_DNA"/>
</dbReference>
<name>A0A0F9J3R5_9ZZZZ</name>
<dbReference type="AlphaFoldDB" id="A0A0F9J3R5"/>
<proteinExistence type="predicted"/>
<gene>
    <name evidence="1" type="ORF">LCGC14_1578140</name>
</gene>
<comment type="caution">
    <text evidence="1">The sequence shown here is derived from an EMBL/GenBank/DDBJ whole genome shotgun (WGS) entry which is preliminary data.</text>
</comment>
<accession>A0A0F9J3R5</accession>
<organism evidence="1">
    <name type="scientific">marine sediment metagenome</name>
    <dbReference type="NCBI Taxonomy" id="412755"/>
    <lineage>
        <taxon>unclassified sequences</taxon>
        <taxon>metagenomes</taxon>
        <taxon>ecological metagenomes</taxon>
    </lineage>
</organism>
<reference evidence="1" key="1">
    <citation type="journal article" date="2015" name="Nature">
        <title>Complex archaea that bridge the gap between prokaryotes and eukaryotes.</title>
        <authorList>
            <person name="Spang A."/>
            <person name="Saw J.H."/>
            <person name="Jorgensen S.L."/>
            <person name="Zaremba-Niedzwiedzka K."/>
            <person name="Martijn J."/>
            <person name="Lind A.E."/>
            <person name="van Eijk R."/>
            <person name="Schleper C."/>
            <person name="Guy L."/>
            <person name="Ettema T.J."/>
        </authorList>
    </citation>
    <scope>NUCLEOTIDE SEQUENCE</scope>
</reference>
<sequence>MKYIKKPIVIEAIQFNGFPEDIDPTDFRFSGAIQHVLEQCFENPPDWLVEAFSDKSLSFFHSTDGWTVTMTSSDGNEVSALATQWVIKEPVGVGFYPCDDKTFQHIYDLYTEAD</sequence>